<sequence>MFDGIIRTLNDVSFTPGMCKNLISLRMLVEKGYKFNLERNVLCVMTGDKVILRGRHRRNPYVLEGSIVCGEAHVTASQGKMAQLWHWRLGHMSKKGMEVLHKQDLLSGLKSSKLDFCEHYVFGKHKRSAFDIGIHCSIEVLEYVHSGMWDKSPVPSHCGKEYYVSFINDYSRYMWVYFLHHKSEVFAIFVKWRAQVET</sequence>
<keyword evidence="3" id="KW-1185">Reference proteome</keyword>
<dbReference type="Pfam" id="PF13976">
    <property type="entry name" value="gag_pre-integrs"/>
    <property type="match status" value="1"/>
</dbReference>
<evidence type="ECO:0000313" key="2">
    <source>
        <dbReference type="EMBL" id="KAL2630081.1"/>
    </source>
</evidence>
<dbReference type="PANTHER" id="PTHR42648">
    <property type="entry name" value="TRANSPOSASE, PUTATIVE-RELATED"/>
    <property type="match status" value="1"/>
</dbReference>
<proteinExistence type="predicted"/>
<dbReference type="Proteomes" id="UP001605036">
    <property type="component" value="Unassembled WGS sequence"/>
</dbReference>
<reference evidence="2 3" key="1">
    <citation type="submission" date="2024-09" db="EMBL/GenBank/DDBJ databases">
        <title>Chromosome-scale assembly of Riccia fluitans.</title>
        <authorList>
            <person name="Paukszto L."/>
            <person name="Sawicki J."/>
            <person name="Karawczyk K."/>
            <person name="Piernik-Szablinska J."/>
            <person name="Szczecinska M."/>
            <person name="Mazdziarz M."/>
        </authorList>
    </citation>
    <scope>NUCLEOTIDE SEQUENCE [LARGE SCALE GENOMIC DNA]</scope>
    <source>
        <strain evidence="2">Rf_01</strain>
        <tissue evidence="2">Aerial parts of the thallus</tissue>
    </source>
</reference>
<dbReference type="AlphaFoldDB" id="A0ABD1YHF3"/>
<dbReference type="InterPro" id="IPR025724">
    <property type="entry name" value="GAG-pre-integrase_dom"/>
</dbReference>
<dbReference type="InterPro" id="IPR039537">
    <property type="entry name" value="Retrotran_Ty1/copia-like"/>
</dbReference>
<evidence type="ECO:0000259" key="1">
    <source>
        <dbReference type="Pfam" id="PF13976"/>
    </source>
</evidence>
<comment type="caution">
    <text evidence="2">The sequence shown here is derived from an EMBL/GenBank/DDBJ whole genome shotgun (WGS) entry which is preliminary data.</text>
</comment>
<dbReference type="PANTHER" id="PTHR42648:SF28">
    <property type="entry name" value="TRANSPOSON-ENCODED PROTEIN WITH RIBONUCLEASE H-LIKE AND RETROVIRUS ZINC FINGER-LIKE DOMAINS"/>
    <property type="match status" value="1"/>
</dbReference>
<accession>A0ABD1YHF3</accession>
<evidence type="ECO:0000313" key="3">
    <source>
        <dbReference type="Proteomes" id="UP001605036"/>
    </source>
</evidence>
<dbReference type="EMBL" id="JBHFFA010000004">
    <property type="protein sequence ID" value="KAL2630081.1"/>
    <property type="molecule type" value="Genomic_DNA"/>
</dbReference>
<organism evidence="2 3">
    <name type="scientific">Riccia fluitans</name>
    <dbReference type="NCBI Taxonomy" id="41844"/>
    <lineage>
        <taxon>Eukaryota</taxon>
        <taxon>Viridiplantae</taxon>
        <taxon>Streptophyta</taxon>
        <taxon>Embryophyta</taxon>
        <taxon>Marchantiophyta</taxon>
        <taxon>Marchantiopsida</taxon>
        <taxon>Marchantiidae</taxon>
        <taxon>Marchantiales</taxon>
        <taxon>Ricciaceae</taxon>
        <taxon>Riccia</taxon>
    </lineage>
</organism>
<dbReference type="InterPro" id="IPR012337">
    <property type="entry name" value="RNaseH-like_sf"/>
</dbReference>
<gene>
    <name evidence="2" type="ORF">R1flu_014767</name>
</gene>
<dbReference type="SUPFAM" id="SSF53098">
    <property type="entry name" value="Ribonuclease H-like"/>
    <property type="match status" value="1"/>
</dbReference>
<protein>
    <recommendedName>
        <fullName evidence="1">GAG-pre-integrase domain-containing protein</fullName>
    </recommendedName>
</protein>
<feature type="domain" description="GAG-pre-integrase" evidence="1">
    <location>
        <begin position="61"/>
        <end position="125"/>
    </location>
</feature>
<name>A0ABD1YHF3_9MARC</name>